<gene>
    <name evidence="2" type="ORF">BECKFW1821C_GA0114237_10072</name>
</gene>
<feature type="transmembrane region" description="Helical" evidence="1">
    <location>
        <begin position="43"/>
        <end position="61"/>
    </location>
</feature>
<keyword evidence="1" id="KW-0472">Membrane</keyword>
<protein>
    <submittedName>
        <fullName evidence="2">Uncharacterized protein</fullName>
    </submittedName>
</protein>
<sequence length="243" mass="27817">MNGNIGRFGHGLTGRSGDMMAGWVADPSGSLGTGNREVSVRNVIWLFLFIVVLVSGSAFAVEVAPRISDREIVDRLIRLEEGQRSMQRQMDDRFSAMQKQMDNRFSAMERQVDNRFSAMERQVDDRFSAMEKQVDNRFSAMEKRMELMEQWISERMEAQWHLTLVLIAAILGLVGFVVWDRSTALKPLERRFDRIADDLELESPGGSKLTRLVGALRELAPEDRRLADVLRRFSLLKNLPRQA</sequence>
<evidence type="ECO:0000256" key="1">
    <source>
        <dbReference type="SAM" id="Phobius"/>
    </source>
</evidence>
<name>A0A450TDN6_9GAMM</name>
<dbReference type="AlphaFoldDB" id="A0A450TDN6"/>
<keyword evidence="1" id="KW-1133">Transmembrane helix</keyword>
<reference evidence="2" key="1">
    <citation type="submission" date="2019-02" db="EMBL/GenBank/DDBJ databases">
        <authorList>
            <person name="Gruber-Vodicka R. H."/>
            <person name="Seah K. B. B."/>
        </authorList>
    </citation>
    <scope>NUCLEOTIDE SEQUENCE</scope>
    <source>
        <strain evidence="2">BECK_BZ131</strain>
    </source>
</reference>
<keyword evidence="1" id="KW-0812">Transmembrane</keyword>
<organism evidence="2">
    <name type="scientific">Candidatus Kentrum sp. FW</name>
    <dbReference type="NCBI Taxonomy" id="2126338"/>
    <lineage>
        <taxon>Bacteria</taxon>
        <taxon>Pseudomonadati</taxon>
        <taxon>Pseudomonadota</taxon>
        <taxon>Gammaproteobacteria</taxon>
        <taxon>Candidatus Kentrum</taxon>
    </lineage>
</organism>
<evidence type="ECO:0000313" key="2">
    <source>
        <dbReference type="EMBL" id="VFJ65089.1"/>
    </source>
</evidence>
<feature type="transmembrane region" description="Helical" evidence="1">
    <location>
        <begin position="160"/>
        <end position="179"/>
    </location>
</feature>
<accession>A0A450TDN6</accession>
<dbReference type="EMBL" id="CAADFE010000007">
    <property type="protein sequence ID" value="VFJ65089.1"/>
    <property type="molecule type" value="Genomic_DNA"/>
</dbReference>
<proteinExistence type="predicted"/>